<dbReference type="Pfam" id="PF18914">
    <property type="entry name" value="DUF5666"/>
    <property type="match status" value="1"/>
</dbReference>
<dbReference type="PROSITE" id="PS51257">
    <property type="entry name" value="PROKAR_LIPOPROTEIN"/>
    <property type="match status" value="1"/>
</dbReference>
<feature type="compositionally biased region" description="Polar residues" evidence="1">
    <location>
        <begin position="64"/>
        <end position="74"/>
    </location>
</feature>
<organism evidence="3 4">
    <name type="scientific">Solihabitans fulvus</name>
    <dbReference type="NCBI Taxonomy" id="1892852"/>
    <lineage>
        <taxon>Bacteria</taxon>
        <taxon>Bacillati</taxon>
        <taxon>Actinomycetota</taxon>
        <taxon>Actinomycetes</taxon>
        <taxon>Pseudonocardiales</taxon>
        <taxon>Pseudonocardiaceae</taxon>
        <taxon>Solihabitans</taxon>
    </lineage>
</organism>
<sequence>MDATTRRPSRGRIARVAGAALTVGGLVLALTACGSSSGASGASSTPPSPSSSKGKSGKHGATGVTGQVTAENGDSWTVTTKAGKQFTVAITPQTQFGTKQQPGTKDQFPVGTAVRVAGQVSGTTVTASRVAPPAPPKTSTSASPTTTTS</sequence>
<feature type="region of interest" description="Disordered" evidence="1">
    <location>
        <begin position="34"/>
        <end position="74"/>
    </location>
</feature>
<evidence type="ECO:0000313" key="3">
    <source>
        <dbReference type="EMBL" id="KAA2266570.1"/>
    </source>
</evidence>
<feature type="compositionally biased region" description="Low complexity" evidence="1">
    <location>
        <begin position="137"/>
        <end position="149"/>
    </location>
</feature>
<reference evidence="3 4" key="1">
    <citation type="submission" date="2019-09" db="EMBL/GenBank/DDBJ databases">
        <title>Goodfellowia gen. nov., a new genus of the Pseudonocardineae related to Actinoalloteichus, containing Goodfellowia coeruleoviolacea gen. nov., comb. nov. gen. nov., comb. nov.</title>
        <authorList>
            <person name="Labeda D."/>
        </authorList>
    </citation>
    <scope>NUCLEOTIDE SEQUENCE [LARGE SCALE GENOMIC DNA]</scope>
    <source>
        <strain evidence="3 4">AN110305</strain>
    </source>
</reference>
<dbReference type="InterPro" id="IPR043724">
    <property type="entry name" value="DUF5666"/>
</dbReference>
<gene>
    <name evidence="3" type="ORF">F0L68_02200</name>
</gene>
<evidence type="ECO:0000259" key="2">
    <source>
        <dbReference type="Pfam" id="PF18914"/>
    </source>
</evidence>
<comment type="caution">
    <text evidence="3">The sequence shown here is derived from an EMBL/GenBank/DDBJ whole genome shotgun (WGS) entry which is preliminary data.</text>
</comment>
<feature type="domain" description="DUF5666" evidence="2">
    <location>
        <begin position="65"/>
        <end position="130"/>
    </location>
</feature>
<dbReference type="AlphaFoldDB" id="A0A5B2XUE0"/>
<keyword evidence="4" id="KW-1185">Reference proteome</keyword>
<dbReference type="OrthoDB" id="4567290at2"/>
<protein>
    <recommendedName>
        <fullName evidence="2">DUF5666 domain-containing protein</fullName>
    </recommendedName>
</protein>
<reference evidence="3 4" key="2">
    <citation type="submission" date="2019-09" db="EMBL/GenBank/DDBJ databases">
        <authorList>
            <person name="Jin C."/>
        </authorList>
    </citation>
    <scope>NUCLEOTIDE SEQUENCE [LARGE SCALE GENOMIC DNA]</scope>
    <source>
        <strain evidence="3 4">AN110305</strain>
    </source>
</reference>
<evidence type="ECO:0000256" key="1">
    <source>
        <dbReference type="SAM" id="MobiDB-lite"/>
    </source>
</evidence>
<evidence type="ECO:0000313" key="4">
    <source>
        <dbReference type="Proteomes" id="UP000323454"/>
    </source>
</evidence>
<accession>A0A5B2XUE0</accession>
<dbReference type="Proteomes" id="UP000323454">
    <property type="component" value="Unassembled WGS sequence"/>
</dbReference>
<feature type="compositionally biased region" description="Low complexity" evidence="1">
    <location>
        <begin position="34"/>
        <end position="62"/>
    </location>
</feature>
<dbReference type="EMBL" id="VUOB01000002">
    <property type="protein sequence ID" value="KAA2266570.1"/>
    <property type="molecule type" value="Genomic_DNA"/>
</dbReference>
<name>A0A5B2XUE0_9PSEU</name>
<dbReference type="RefSeq" id="WP_149847677.1">
    <property type="nucleotide sequence ID" value="NZ_VUOB01000002.1"/>
</dbReference>
<proteinExistence type="predicted"/>
<feature type="region of interest" description="Disordered" evidence="1">
    <location>
        <begin position="124"/>
        <end position="149"/>
    </location>
</feature>